<dbReference type="AlphaFoldDB" id="A0A8J3ZN87"/>
<dbReference type="SUPFAM" id="SSF51445">
    <property type="entry name" value="(Trans)glycosidases"/>
    <property type="match status" value="1"/>
</dbReference>
<dbReference type="InterPro" id="IPR017853">
    <property type="entry name" value="GH"/>
</dbReference>
<reference evidence="3" key="1">
    <citation type="submission" date="2021-01" db="EMBL/GenBank/DDBJ databases">
        <title>Whole genome shotgun sequence of Virgisporangium aurantiacum NBRC 16421.</title>
        <authorList>
            <person name="Komaki H."/>
            <person name="Tamura T."/>
        </authorList>
    </citation>
    <scope>NUCLEOTIDE SEQUENCE</scope>
    <source>
        <strain evidence="3">NBRC 16421</strain>
    </source>
</reference>
<dbReference type="EMBL" id="BOPG01000120">
    <property type="protein sequence ID" value="GIJ64550.1"/>
    <property type="molecule type" value="Genomic_DNA"/>
</dbReference>
<name>A0A8J3ZN87_9ACTN</name>
<protein>
    <recommendedName>
        <fullName evidence="2">Asl1-like glycosyl hydrolase catalytic domain-containing protein</fullName>
    </recommendedName>
</protein>
<accession>A0A8J3ZN87</accession>
<feature type="compositionally biased region" description="Low complexity" evidence="1">
    <location>
        <begin position="50"/>
        <end position="88"/>
    </location>
</feature>
<dbReference type="InterPro" id="IPR053183">
    <property type="entry name" value="ASL1"/>
</dbReference>
<feature type="region of interest" description="Disordered" evidence="1">
    <location>
        <begin position="37"/>
        <end position="97"/>
    </location>
</feature>
<evidence type="ECO:0000313" key="3">
    <source>
        <dbReference type="EMBL" id="GIJ64550.1"/>
    </source>
</evidence>
<dbReference type="RefSeq" id="WP_204013470.1">
    <property type="nucleotide sequence ID" value="NZ_BOPG01000120.1"/>
</dbReference>
<evidence type="ECO:0000313" key="4">
    <source>
        <dbReference type="Proteomes" id="UP000612585"/>
    </source>
</evidence>
<dbReference type="GO" id="GO:0071966">
    <property type="term" value="P:fungal-type cell wall polysaccharide metabolic process"/>
    <property type="evidence" value="ECO:0007669"/>
    <property type="project" value="TreeGrafter"/>
</dbReference>
<feature type="domain" description="Asl1-like glycosyl hydrolase catalytic" evidence="2">
    <location>
        <begin position="115"/>
        <end position="333"/>
    </location>
</feature>
<dbReference type="InterPro" id="IPR024655">
    <property type="entry name" value="Asl1_glyco_hydro_catalytic"/>
</dbReference>
<evidence type="ECO:0000256" key="1">
    <source>
        <dbReference type="SAM" id="MobiDB-lite"/>
    </source>
</evidence>
<gene>
    <name evidence="3" type="ORF">Vau01_120660</name>
</gene>
<dbReference type="PANTHER" id="PTHR34154">
    <property type="entry name" value="ALKALI-SENSITIVE LINKAGE PROTEIN 1"/>
    <property type="match status" value="1"/>
</dbReference>
<comment type="caution">
    <text evidence="3">The sequence shown here is derived from an EMBL/GenBank/DDBJ whole genome shotgun (WGS) entry which is preliminary data.</text>
</comment>
<sequence length="336" mass="35273">MPTIASAWASRRTVLLALVLLLGTVSAVLAVRSRAGEPTRPAGLNGGPAAGAEGPAAPQEAVAGLGPASGSPSASVPSVSASASAAGSPRGGRMGGKKGVSTYEWGGNPAALADVRVSWYYNWSPSRDRTPGPATVEFVPMIWGADMVTDGNLAKAKQNGGALLGFNEPDLREQANMSVEQALDLWPRLQSTGLRLGSPVVAFGGDTAGGWLDRFMSGARARGYRVDFIALHWYGSDFRADAATGQLRGYLQAVYQRYKLPIWLTEYSLINFSGQPKYPTGADQAAFVRASTAMLSSLLFVWRYAWFSLPSTGDAGTGLYRDDGSPTEAGAAYRSA</sequence>
<organism evidence="3 4">
    <name type="scientific">Virgisporangium aurantiacum</name>
    <dbReference type="NCBI Taxonomy" id="175570"/>
    <lineage>
        <taxon>Bacteria</taxon>
        <taxon>Bacillati</taxon>
        <taxon>Actinomycetota</taxon>
        <taxon>Actinomycetes</taxon>
        <taxon>Micromonosporales</taxon>
        <taxon>Micromonosporaceae</taxon>
        <taxon>Virgisporangium</taxon>
    </lineage>
</organism>
<evidence type="ECO:0000259" key="2">
    <source>
        <dbReference type="Pfam" id="PF11790"/>
    </source>
</evidence>
<dbReference type="PANTHER" id="PTHR34154:SF3">
    <property type="entry name" value="ALKALI-SENSITIVE LINKAGE PROTEIN 1"/>
    <property type="match status" value="1"/>
</dbReference>
<keyword evidence="4" id="KW-1185">Reference proteome</keyword>
<proteinExistence type="predicted"/>
<dbReference type="Proteomes" id="UP000612585">
    <property type="component" value="Unassembled WGS sequence"/>
</dbReference>
<dbReference type="Pfam" id="PF11790">
    <property type="entry name" value="Glyco_hydro_cc"/>
    <property type="match status" value="1"/>
</dbReference>
<dbReference type="Gene3D" id="3.20.20.80">
    <property type="entry name" value="Glycosidases"/>
    <property type="match status" value="1"/>
</dbReference>